<evidence type="ECO:0000256" key="1">
    <source>
        <dbReference type="ARBA" id="ARBA00009199"/>
    </source>
</evidence>
<proteinExistence type="inferred from homology"/>
<name>A0ABY5PC95_9ACTN</name>
<evidence type="ECO:0000313" key="4">
    <source>
        <dbReference type="Proteomes" id="UP001058860"/>
    </source>
</evidence>
<keyword evidence="4" id="KW-1185">Reference proteome</keyword>
<evidence type="ECO:0000259" key="2">
    <source>
        <dbReference type="Pfam" id="PF01425"/>
    </source>
</evidence>
<evidence type="ECO:0000313" key="3">
    <source>
        <dbReference type="EMBL" id="UUY02228.1"/>
    </source>
</evidence>
<dbReference type="InterPro" id="IPR036928">
    <property type="entry name" value="AS_sf"/>
</dbReference>
<dbReference type="EMBL" id="CP088295">
    <property type="protein sequence ID" value="UUY02228.1"/>
    <property type="molecule type" value="Genomic_DNA"/>
</dbReference>
<dbReference type="PANTHER" id="PTHR11895:SF7">
    <property type="entry name" value="GLUTAMYL-TRNA(GLN) AMIDOTRANSFERASE SUBUNIT A, MITOCHONDRIAL"/>
    <property type="match status" value="1"/>
</dbReference>
<dbReference type="PANTHER" id="PTHR11895">
    <property type="entry name" value="TRANSAMIDASE"/>
    <property type="match status" value="1"/>
</dbReference>
<reference evidence="4" key="1">
    <citation type="submission" date="2021-11" db="EMBL/GenBank/DDBJ databases">
        <title>Cultivation dependent microbiological survey of springs from the worlds oldest radium mine currently devoted to the extraction of radon-saturated water.</title>
        <authorList>
            <person name="Kapinusova G."/>
            <person name="Smrhova T."/>
            <person name="Strejcek M."/>
            <person name="Suman J."/>
            <person name="Jani K."/>
            <person name="Pajer P."/>
            <person name="Uhlik O."/>
        </authorList>
    </citation>
    <scope>NUCLEOTIDE SEQUENCE [LARGE SCALE GENOMIC DNA]</scope>
    <source>
        <strain evidence="4">J379</strain>
    </source>
</reference>
<dbReference type="RefSeq" id="WP_353862761.1">
    <property type="nucleotide sequence ID" value="NZ_CP088295.1"/>
</dbReference>
<accession>A0ABY5PC95</accession>
<sequence length="579" mass="61447">MAAKDSMPAVHLLPEAGTALAPGRRRPARRTNHALTALVFAATGGRVAEPVAPTPTAHPPRLRRMLRERAAHGRRAGGDPTRFGAVDLVAMLQERRLSSAELTEAYLARIARLNGDGGAITVARGPEGPDRRHAVYADNGALNAYVTVYAERARSAARAADARLDAAVRTGVAAPLLCGLPVALKDVIAVDGLPLSLGCPSLRGQRVAGDSVIWARLEAAGAVLLGHTHTGPWTADDLCPQTANPWRPELAIGGSSGGSATAAAARLAALTVGTDTGNSLRNPAQQAGISALKPSHGLIPLTGVAPLIPGLDHAGPMAPAMEDVSLLLGALAGRDATDPRTRFAPFSPDIPLFARGGDRPLAGMRIGSTIETEPAPARHTWDPDIVAALRRCEDELRVLGAEIVRIDPPARVHAGSHERLTDHERRMVHADTYARTDDAAIAAAVELRHRHTPSERDRLLRETADPAALDAARGDRRAYRRAWNRLMADQQLDAILWPQKVQLPPRRENDFTAPFAGVEKARANTLGWPCAHLPLGRGVASGLPVGVDLAAPWGHDETVLRIGLEYQARHPHHLAVPTP</sequence>
<dbReference type="Pfam" id="PF01425">
    <property type="entry name" value="Amidase"/>
    <property type="match status" value="1"/>
</dbReference>
<comment type="similarity">
    <text evidence="1">Belongs to the amidase family.</text>
</comment>
<dbReference type="InterPro" id="IPR000120">
    <property type="entry name" value="Amidase"/>
</dbReference>
<dbReference type="Gene3D" id="3.90.1300.10">
    <property type="entry name" value="Amidase signature (AS) domain"/>
    <property type="match status" value="1"/>
</dbReference>
<organism evidence="3 4">
    <name type="scientific">Svornostia abyssi</name>
    <dbReference type="NCBI Taxonomy" id="2898438"/>
    <lineage>
        <taxon>Bacteria</taxon>
        <taxon>Bacillati</taxon>
        <taxon>Actinomycetota</taxon>
        <taxon>Thermoleophilia</taxon>
        <taxon>Solirubrobacterales</taxon>
        <taxon>Baekduiaceae</taxon>
        <taxon>Svornostia</taxon>
    </lineage>
</organism>
<feature type="domain" description="Amidase" evidence="2">
    <location>
        <begin position="139"/>
        <end position="560"/>
    </location>
</feature>
<dbReference type="Proteomes" id="UP001058860">
    <property type="component" value="Chromosome"/>
</dbReference>
<dbReference type="SUPFAM" id="SSF75304">
    <property type="entry name" value="Amidase signature (AS) enzymes"/>
    <property type="match status" value="1"/>
</dbReference>
<protein>
    <submittedName>
        <fullName evidence="3">Amidase</fullName>
    </submittedName>
</protein>
<dbReference type="InterPro" id="IPR023631">
    <property type="entry name" value="Amidase_dom"/>
</dbReference>
<gene>
    <name evidence="3" type="ORF">LRS13_16095</name>
</gene>